<dbReference type="EMBL" id="GBRH01189816">
    <property type="protein sequence ID" value="JAE08080.1"/>
    <property type="molecule type" value="Transcribed_RNA"/>
</dbReference>
<evidence type="ECO:0000313" key="1">
    <source>
        <dbReference type="EMBL" id="JAE08080.1"/>
    </source>
</evidence>
<protein>
    <submittedName>
        <fullName evidence="1">Uncharacterized protein</fullName>
    </submittedName>
</protein>
<reference evidence="1" key="1">
    <citation type="submission" date="2014-09" db="EMBL/GenBank/DDBJ databases">
        <authorList>
            <person name="Magalhaes I.L.F."/>
            <person name="Oliveira U."/>
            <person name="Santos F.R."/>
            <person name="Vidigal T.H.D.A."/>
            <person name="Brescovit A.D."/>
            <person name="Santos A.J."/>
        </authorList>
    </citation>
    <scope>NUCLEOTIDE SEQUENCE</scope>
    <source>
        <tissue evidence="1">Shoot tissue taken approximately 20 cm above the soil surface</tissue>
    </source>
</reference>
<dbReference type="AlphaFoldDB" id="A0A0A9F505"/>
<proteinExistence type="predicted"/>
<name>A0A0A9F505_ARUDO</name>
<organism evidence="1">
    <name type="scientific">Arundo donax</name>
    <name type="common">Giant reed</name>
    <name type="synonym">Donax arundinaceus</name>
    <dbReference type="NCBI Taxonomy" id="35708"/>
    <lineage>
        <taxon>Eukaryota</taxon>
        <taxon>Viridiplantae</taxon>
        <taxon>Streptophyta</taxon>
        <taxon>Embryophyta</taxon>
        <taxon>Tracheophyta</taxon>
        <taxon>Spermatophyta</taxon>
        <taxon>Magnoliopsida</taxon>
        <taxon>Liliopsida</taxon>
        <taxon>Poales</taxon>
        <taxon>Poaceae</taxon>
        <taxon>PACMAD clade</taxon>
        <taxon>Arundinoideae</taxon>
        <taxon>Arundineae</taxon>
        <taxon>Arundo</taxon>
    </lineage>
</organism>
<accession>A0A0A9F505</accession>
<reference evidence="1" key="2">
    <citation type="journal article" date="2015" name="Data Brief">
        <title>Shoot transcriptome of the giant reed, Arundo donax.</title>
        <authorList>
            <person name="Barrero R.A."/>
            <person name="Guerrero F.D."/>
            <person name="Moolhuijzen P."/>
            <person name="Goolsby J.A."/>
            <person name="Tidwell J."/>
            <person name="Bellgard S.E."/>
            <person name="Bellgard M.I."/>
        </authorList>
    </citation>
    <scope>NUCLEOTIDE SEQUENCE</scope>
    <source>
        <tissue evidence="1">Shoot tissue taken approximately 20 cm above the soil surface</tissue>
    </source>
</reference>
<sequence length="19" mass="2175">MREIETAGTELTLFCSLFL</sequence>